<feature type="domain" description="GGDEF" evidence="2">
    <location>
        <begin position="468"/>
        <end position="601"/>
    </location>
</feature>
<dbReference type="Pfam" id="PF07695">
    <property type="entry name" value="7TMR-DISM_7TM"/>
    <property type="match status" value="1"/>
</dbReference>
<evidence type="ECO:0000313" key="3">
    <source>
        <dbReference type="EMBL" id="TCO77773.1"/>
    </source>
</evidence>
<keyword evidence="4" id="KW-1185">Reference proteome</keyword>
<dbReference type="PANTHER" id="PTHR46663:SF2">
    <property type="entry name" value="GGDEF DOMAIN-CONTAINING PROTEIN"/>
    <property type="match status" value="1"/>
</dbReference>
<feature type="transmembrane region" description="Helical" evidence="1">
    <location>
        <begin position="218"/>
        <end position="238"/>
    </location>
</feature>
<evidence type="ECO:0000313" key="4">
    <source>
        <dbReference type="Proteomes" id="UP000294980"/>
    </source>
</evidence>
<dbReference type="InterPro" id="IPR011622">
    <property type="entry name" value="7TMR_DISM_rcpt_extracell_dom2"/>
</dbReference>
<dbReference type="NCBIfam" id="TIGR00254">
    <property type="entry name" value="GGDEF"/>
    <property type="match status" value="1"/>
</dbReference>
<keyword evidence="1" id="KW-0472">Membrane</keyword>
<dbReference type="RefSeq" id="WP_117314644.1">
    <property type="nucleotide sequence ID" value="NZ_QQSW01000001.1"/>
</dbReference>
<dbReference type="InterPro" id="IPR029787">
    <property type="entry name" value="Nucleotide_cyclase"/>
</dbReference>
<dbReference type="Gene3D" id="3.30.70.270">
    <property type="match status" value="1"/>
</dbReference>
<dbReference type="CDD" id="cd01949">
    <property type="entry name" value="GGDEF"/>
    <property type="match status" value="1"/>
</dbReference>
<feature type="transmembrane region" description="Helical" evidence="1">
    <location>
        <begin position="314"/>
        <end position="333"/>
    </location>
</feature>
<accession>A0A4R2KVC6</accession>
<dbReference type="Gene3D" id="2.60.40.2380">
    <property type="match status" value="1"/>
</dbReference>
<dbReference type="Pfam" id="PF07696">
    <property type="entry name" value="7TMR-DISMED2"/>
    <property type="match status" value="1"/>
</dbReference>
<evidence type="ECO:0000259" key="2">
    <source>
        <dbReference type="PROSITE" id="PS50887"/>
    </source>
</evidence>
<organism evidence="3 4">
    <name type="scientific">Chromatocurvus halotolerans</name>
    <dbReference type="NCBI Taxonomy" id="1132028"/>
    <lineage>
        <taxon>Bacteria</taxon>
        <taxon>Pseudomonadati</taxon>
        <taxon>Pseudomonadota</taxon>
        <taxon>Gammaproteobacteria</taxon>
        <taxon>Cellvibrionales</taxon>
        <taxon>Halieaceae</taxon>
        <taxon>Chromatocurvus</taxon>
    </lineage>
</organism>
<feature type="transmembrane region" description="Helical" evidence="1">
    <location>
        <begin position="339"/>
        <end position="360"/>
    </location>
</feature>
<dbReference type="EMBL" id="SLWX01000002">
    <property type="protein sequence ID" value="TCO77773.1"/>
    <property type="molecule type" value="Genomic_DNA"/>
</dbReference>
<dbReference type="Proteomes" id="UP000294980">
    <property type="component" value="Unassembled WGS sequence"/>
</dbReference>
<dbReference type="AlphaFoldDB" id="A0A4R2KVC6"/>
<protein>
    <submittedName>
        <fullName evidence="3">Diguanylate cyclase (GGDEF)-like protein</fullName>
    </submittedName>
</protein>
<dbReference type="InterPro" id="IPR043128">
    <property type="entry name" value="Rev_trsase/Diguanyl_cyclase"/>
</dbReference>
<dbReference type="Pfam" id="PF00990">
    <property type="entry name" value="GGDEF"/>
    <property type="match status" value="1"/>
</dbReference>
<feature type="transmembrane region" description="Helical" evidence="1">
    <location>
        <begin position="367"/>
        <end position="391"/>
    </location>
</feature>
<feature type="transmembrane region" description="Helical" evidence="1">
    <location>
        <begin position="283"/>
        <end position="302"/>
    </location>
</feature>
<name>A0A4R2KVC6_9GAMM</name>
<evidence type="ECO:0000256" key="1">
    <source>
        <dbReference type="SAM" id="Phobius"/>
    </source>
</evidence>
<feature type="transmembrane region" description="Helical" evidence="1">
    <location>
        <begin position="245"/>
        <end position="263"/>
    </location>
</feature>
<dbReference type="PANTHER" id="PTHR46663">
    <property type="entry name" value="DIGUANYLATE CYCLASE DGCT-RELATED"/>
    <property type="match status" value="1"/>
</dbReference>
<dbReference type="InterPro" id="IPR052163">
    <property type="entry name" value="DGC-Regulatory_Protein"/>
</dbReference>
<dbReference type="PROSITE" id="PS50887">
    <property type="entry name" value="GGDEF"/>
    <property type="match status" value="1"/>
</dbReference>
<comment type="caution">
    <text evidence="3">The sequence shown here is derived from an EMBL/GenBank/DDBJ whole genome shotgun (WGS) entry which is preliminary data.</text>
</comment>
<sequence length="609" mass="66060">MLNRPDVTSRPAAPAGIPRVRGRFTAGAIARKLLCCVALVTFLCTSDLSHGATSSPVDLATSASPIRLAAHLDSWREDPAKSTAAAQLPPRSADWQRGVTPLEVGAGQPVWLRLRLRLADNQSGDWLLTLPTTAVESALFLGPFDVGGRPQAAPVRSGLDQPFASRPLGNERLIFPISLVKPGIYTVFLRLDSSIRLSIEPELWRPADYLAERKHKTIFDGICYGILITLLLYNLVLAGAFRSRAYLLYVLTCASALLTLSTYNGHAAHYLWPDNPWLIRHSYTFAPGLWVLFSALFARTFLSLRETMRIADRIVLGVVFCAIAVLAVGLSGYRELAQTLTEIMAFSGALLMSAIAFLLWRKGSPGALWYLGAQGTLFLAAVLVVSINWGIIVSPFLLANALQLGVSAEMVVFAMALSARINRVQSEKAALDLRATHLALAASTDPLTGVANRNGLAHAAERLLKAPQKSALLLIDLDRFKAINDDYGHEAGDLALVETARRLEVHLRGSDIIARTGGDEFIILLADRPDPGRLDTLLGRLSEALTQPLYYRDCALAISASIGAARFPEDGETIEDLQRAADRAMYRAKQDGVAFRHASSDSHSSLPTA</sequence>
<keyword evidence="1" id="KW-1133">Transmembrane helix</keyword>
<dbReference type="SMART" id="SM00267">
    <property type="entry name" value="GGDEF"/>
    <property type="match status" value="1"/>
</dbReference>
<keyword evidence="1" id="KW-0812">Transmembrane</keyword>
<dbReference type="SUPFAM" id="SSF55073">
    <property type="entry name" value="Nucleotide cyclase"/>
    <property type="match status" value="1"/>
</dbReference>
<gene>
    <name evidence="3" type="ORF">EV688_102230</name>
</gene>
<dbReference type="OrthoDB" id="9812260at2"/>
<dbReference type="InterPro" id="IPR011623">
    <property type="entry name" value="7TMR_DISM_rcpt_extracell_dom1"/>
</dbReference>
<proteinExistence type="predicted"/>
<dbReference type="InterPro" id="IPR000160">
    <property type="entry name" value="GGDEF_dom"/>
</dbReference>
<reference evidence="3 4" key="1">
    <citation type="submission" date="2019-03" db="EMBL/GenBank/DDBJ databases">
        <title>Genomic Encyclopedia of Type Strains, Phase IV (KMG-IV): sequencing the most valuable type-strain genomes for metagenomic binning, comparative biology and taxonomic classification.</title>
        <authorList>
            <person name="Goeker M."/>
        </authorList>
    </citation>
    <scope>NUCLEOTIDE SEQUENCE [LARGE SCALE GENOMIC DNA]</scope>
    <source>
        <strain evidence="3 4">DSM 23344</strain>
    </source>
</reference>